<dbReference type="GO" id="GO:0060003">
    <property type="term" value="P:copper ion export"/>
    <property type="evidence" value="ECO:0007669"/>
    <property type="project" value="TreeGrafter"/>
</dbReference>
<evidence type="ECO:0000259" key="7">
    <source>
        <dbReference type="Pfam" id="PF25954"/>
    </source>
</evidence>
<dbReference type="InterPro" id="IPR058791">
    <property type="entry name" value="3HB_CusB"/>
</dbReference>
<dbReference type="InterPro" id="IPR021782">
    <property type="entry name" value="DUF3347"/>
</dbReference>
<reference evidence="9 10" key="1">
    <citation type="submission" date="2017-08" db="EMBL/GenBank/DDBJ databases">
        <title>The whole genome shortgun sequences of strain Leeuwenhoekiella nanhaiensis G18 from the South China Sea.</title>
        <authorList>
            <person name="Liu Q."/>
        </authorList>
    </citation>
    <scope>NUCLEOTIDE SEQUENCE [LARGE SCALE GENOMIC DNA]</scope>
    <source>
        <strain evidence="9 10">G18</strain>
    </source>
</reference>
<organism evidence="9 10">
    <name type="scientific">Leeuwenhoekiella nanhaiensis</name>
    <dbReference type="NCBI Taxonomy" id="1655491"/>
    <lineage>
        <taxon>Bacteria</taxon>
        <taxon>Pseudomonadati</taxon>
        <taxon>Bacteroidota</taxon>
        <taxon>Flavobacteriia</taxon>
        <taxon>Flavobacteriales</taxon>
        <taxon>Flavobacteriaceae</taxon>
        <taxon>Leeuwenhoekiella</taxon>
    </lineage>
</organism>
<name>A0A2G1VPR6_9FLAO</name>
<evidence type="ECO:0000313" key="10">
    <source>
        <dbReference type="Proteomes" id="UP000229433"/>
    </source>
</evidence>
<dbReference type="RefSeq" id="WP_099646744.1">
    <property type="nucleotide sequence ID" value="NZ_KZ319293.1"/>
</dbReference>
<evidence type="ECO:0000256" key="1">
    <source>
        <dbReference type="ARBA" id="ARBA00009477"/>
    </source>
</evidence>
<dbReference type="InterPro" id="IPR058790">
    <property type="entry name" value="BSH_CusB"/>
</dbReference>
<dbReference type="NCBIfam" id="TIGR01730">
    <property type="entry name" value="RND_mfp"/>
    <property type="match status" value="1"/>
</dbReference>
<evidence type="ECO:0000259" key="8">
    <source>
        <dbReference type="Pfam" id="PF25975"/>
    </source>
</evidence>
<dbReference type="Pfam" id="PF25975">
    <property type="entry name" value="CzcB_C"/>
    <property type="match status" value="1"/>
</dbReference>
<keyword evidence="2" id="KW-0813">Transport</keyword>
<feature type="domain" description="DUF3347" evidence="3">
    <location>
        <begin position="441"/>
        <end position="524"/>
    </location>
</feature>
<feature type="domain" description="CusB-like beta-barrel" evidence="7">
    <location>
        <begin position="250"/>
        <end position="326"/>
    </location>
</feature>
<evidence type="ECO:0000259" key="3">
    <source>
        <dbReference type="Pfam" id="PF11827"/>
    </source>
</evidence>
<evidence type="ECO:0000256" key="2">
    <source>
        <dbReference type="ARBA" id="ARBA00022448"/>
    </source>
</evidence>
<dbReference type="GO" id="GO:0016020">
    <property type="term" value="C:membrane"/>
    <property type="evidence" value="ECO:0007669"/>
    <property type="project" value="InterPro"/>
</dbReference>
<evidence type="ECO:0000313" key="9">
    <source>
        <dbReference type="EMBL" id="PHQ28752.1"/>
    </source>
</evidence>
<dbReference type="InterPro" id="IPR045800">
    <property type="entry name" value="HMBD"/>
</dbReference>
<dbReference type="InterPro" id="IPR058792">
    <property type="entry name" value="Beta-barrel_RND_2"/>
</dbReference>
<comment type="similarity">
    <text evidence="1">Belongs to the membrane fusion protein (MFP) (TC 8.A.1) family.</text>
</comment>
<keyword evidence="10" id="KW-1185">Reference proteome</keyword>
<dbReference type="SUPFAM" id="SSF111369">
    <property type="entry name" value="HlyD-like secretion proteins"/>
    <property type="match status" value="1"/>
</dbReference>
<evidence type="ECO:0000259" key="5">
    <source>
        <dbReference type="Pfam" id="PF25869"/>
    </source>
</evidence>
<evidence type="ECO:0000259" key="4">
    <source>
        <dbReference type="Pfam" id="PF19335"/>
    </source>
</evidence>
<dbReference type="Pfam" id="PF11827">
    <property type="entry name" value="DUF3347"/>
    <property type="match status" value="1"/>
</dbReference>
<proteinExistence type="inferred from homology"/>
<dbReference type="Pfam" id="PF25954">
    <property type="entry name" value="Beta-barrel_RND_2"/>
    <property type="match status" value="1"/>
</dbReference>
<feature type="domain" description="CusB-like barrel-sandwich hybrid" evidence="6">
    <location>
        <begin position="132"/>
        <end position="245"/>
    </location>
</feature>
<dbReference type="Pfam" id="PF19335">
    <property type="entry name" value="HMBD"/>
    <property type="match status" value="1"/>
</dbReference>
<dbReference type="GO" id="GO:0046914">
    <property type="term" value="F:transition metal ion binding"/>
    <property type="evidence" value="ECO:0007669"/>
    <property type="project" value="TreeGrafter"/>
</dbReference>
<gene>
    <name evidence="9" type="ORF">CJ305_13110</name>
</gene>
<dbReference type="EMBL" id="NQXA01000011">
    <property type="protein sequence ID" value="PHQ28752.1"/>
    <property type="molecule type" value="Genomic_DNA"/>
</dbReference>
<feature type="domain" description="CzcB-like C-terminal circularly permuted SH3-like" evidence="8">
    <location>
        <begin position="335"/>
        <end position="397"/>
    </location>
</feature>
<dbReference type="Pfam" id="PF25919">
    <property type="entry name" value="BSH_CusB"/>
    <property type="match status" value="1"/>
</dbReference>
<comment type="caution">
    <text evidence="9">The sequence shown here is derived from an EMBL/GenBank/DDBJ whole genome shotgun (WGS) entry which is preliminary data.</text>
</comment>
<dbReference type="Proteomes" id="UP000229433">
    <property type="component" value="Unassembled WGS sequence"/>
</dbReference>
<sequence length="573" mass="62068">MKTKSIGVIILALVLGLAGGYFIFGGSDAEAPGSAAHDHSEAEANQLWTCSMHPQILREEPGDCPICGMDLIPAETNASGLLANQFKLTENALALANIQTLVIGDQTEADAGSIRLSGKIATNAEEVAVQSSYFDGRLERLNMNYEGQQVRAGQQLATIYAPNLVAAQQELITAASLKSSQPALYNAVRKKLKLWKLSEAQINRIEESGKVQEYFPVFATVSGTVTEVMAAEGDYVKQGQPLLKLSNLNSVWAEFDAYENQLGLFKKGQKLNIQTNAYPGRSFEGVISFIDPILNTGTRTVTVRATLTNKEDLFKPGMFVTAMVEGALGTGTEALAIPATAVMWTGERSLVYVKPNPTEPIFEMREVTLGPKQGDTYAILEGLVPGEEIVVNGTFTVDAAAQLNGKKSMMGGKDAAESEKPMEMNMSLPAKFETDLKAAIPAYLKLKDAFVASDAAKVNASAKTFREQLQQVSSGDLGEMEKSHYSKLLQMLNALVDNTQLENQREHFVILNENLAALMNAASTFDQKLFLQRCPMANENKGAVWLSDSEQIKNPYYGDAMLGCGSVIETFGK</sequence>
<evidence type="ECO:0000259" key="6">
    <source>
        <dbReference type="Pfam" id="PF25919"/>
    </source>
</evidence>
<dbReference type="Gene3D" id="6.10.140.730">
    <property type="match status" value="1"/>
</dbReference>
<dbReference type="OrthoDB" id="9806939at2"/>
<accession>A0A2G1VPR6</accession>
<dbReference type="Gene3D" id="2.40.30.170">
    <property type="match status" value="1"/>
</dbReference>
<dbReference type="GO" id="GO:0030288">
    <property type="term" value="C:outer membrane-bounded periplasmic space"/>
    <property type="evidence" value="ECO:0007669"/>
    <property type="project" value="TreeGrafter"/>
</dbReference>
<dbReference type="GO" id="GO:0015679">
    <property type="term" value="P:plasma membrane copper ion transport"/>
    <property type="evidence" value="ECO:0007669"/>
    <property type="project" value="TreeGrafter"/>
</dbReference>
<dbReference type="GO" id="GO:0022857">
    <property type="term" value="F:transmembrane transporter activity"/>
    <property type="evidence" value="ECO:0007669"/>
    <property type="project" value="InterPro"/>
</dbReference>
<dbReference type="PANTHER" id="PTHR30097">
    <property type="entry name" value="CATION EFFLUX SYSTEM PROTEIN CUSB"/>
    <property type="match status" value="1"/>
</dbReference>
<feature type="domain" description="CusB-like three alpha-helical bundle" evidence="5">
    <location>
        <begin position="164"/>
        <end position="213"/>
    </location>
</feature>
<dbReference type="InterPro" id="IPR058649">
    <property type="entry name" value="CzcB_C"/>
</dbReference>
<dbReference type="FunFam" id="2.40.30.170:FF:000010">
    <property type="entry name" value="Efflux RND transporter periplasmic adaptor subunit"/>
    <property type="match status" value="1"/>
</dbReference>
<protein>
    <submittedName>
        <fullName evidence="9">Efflux transporter periplasmic adaptor subunit</fullName>
    </submittedName>
</protein>
<dbReference type="InterPro" id="IPR006143">
    <property type="entry name" value="RND_pump_MFP"/>
</dbReference>
<dbReference type="AlphaFoldDB" id="A0A2G1VPR6"/>
<dbReference type="Gene3D" id="2.40.420.20">
    <property type="match status" value="1"/>
</dbReference>
<feature type="domain" description="Heavy metal binding" evidence="4">
    <location>
        <begin position="48"/>
        <end position="74"/>
    </location>
</feature>
<dbReference type="InterPro" id="IPR051909">
    <property type="entry name" value="MFP_Cation_Efflux"/>
</dbReference>
<dbReference type="PANTHER" id="PTHR30097:SF4">
    <property type="entry name" value="SLR6042 PROTEIN"/>
    <property type="match status" value="1"/>
</dbReference>
<dbReference type="Pfam" id="PF25869">
    <property type="entry name" value="3HB_CusB"/>
    <property type="match status" value="1"/>
</dbReference>